<dbReference type="OMA" id="LPDHWEV"/>
<dbReference type="eggNOG" id="KOG2687">
    <property type="taxonomic scope" value="Eukaryota"/>
</dbReference>
<keyword evidence="3 6" id="KW-1133">Transmembrane helix</keyword>
<evidence type="ECO:0000259" key="7">
    <source>
        <dbReference type="PROSITE" id="PS51469"/>
    </source>
</evidence>
<dbReference type="HOGENOM" id="CLU_009427_0_0_1"/>
<protein>
    <submittedName>
        <fullName evidence="8">CBN-UNC-84 protein</fullName>
    </submittedName>
</protein>
<dbReference type="GO" id="GO:0043495">
    <property type="term" value="F:protein-membrane adaptor activity"/>
    <property type="evidence" value="ECO:0007669"/>
    <property type="project" value="TreeGrafter"/>
</dbReference>
<dbReference type="Gene3D" id="2.60.120.260">
    <property type="entry name" value="Galactose-binding domain-like"/>
    <property type="match status" value="1"/>
</dbReference>
<dbReference type="GO" id="GO:0005521">
    <property type="term" value="F:lamin binding"/>
    <property type="evidence" value="ECO:0007669"/>
    <property type="project" value="EnsemblMetazoa"/>
</dbReference>
<dbReference type="OrthoDB" id="342281at2759"/>
<name>G0MAC4_CAEBE</name>
<dbReference type="GO" id="GO:0005637">
    <property type="term" value="C:nuclear inner membrane"/>
    <property type="evidence" value="ECO:0007669"/>
    <property type="project" value="EnsemblMetazoa"/>
</dbReference>
<keyword evidence="4 6" id="KW-0472">Membrane</keyword>
<dbReference type="Proteomes" id="UP000008068">
    <property type="component" value="Unassembled WGS sequence"/>
</dbReference>
<organism evidence="9">
    <name type="scientific">Caenorhabditis brenneri</name>
    <name type="common">Nematode worm</name>
    <dbReference type="NCBI Taxonomy" id="135651"/>
    <lineage>
        <taxon>Eukaryota</taxon>
        <taxon>Metazoa</taxon>
        <taxon>Ecdysozoa</taxon>
        <taxon>Nematoda</taxon>
        <taxon>Chromadorea</taxon>
        <taxon>Rhabditida</taxon>
        <taxon>Rhabditina</taxon>
        <taxon>Rhabditomorpha</taxon>
        <taxon>Rhabditoidea</taxon>
        <taxon>Rhabditidae</taxon>
        <taxon>Peloderinae</taxon>
        <taxon>Caenorhabditis</taxon>
    </lineage>
</organism>
<dbReference type="GO" id="GO:0007399">
    <property type="term" value="P:nervous system development"/>
    <property type="evidence" value="ECO:0007669"/>
    <property type="project" value="EnsemblMetazoa"/>
</dbReference>
<keyword evidence="9" id="KW-1185">Reference proteome</keyword>
<proteinExistence type="predicted"/>
<keyword evidence="2 6" id="KW-0812">Transmembrane</keyword>
<evidence type="ECO:0000256" key="6">
    <source>
        <dbReference type="SAM" id="Phobius"/>
    </source>
</evidence>
<dbReference type="FunCoup" id="G0MAC4">
    <property type="interactions" value="398"/>
</dbReference>
<feature type="transmembrane region" description="Helical" evidence="6">
    <location>
        <begin position="531"/>
        <end position="548"/>
    </location>
</feature>
<dbReference type="GO" id="GO:0040011">
    <property type="term" value="P:locomotion"/>
    <property type="evidence" value="ECO:0007669"/>
    <property type="project" value="EnsemblMetazoa"/>
</dbReference>
<dbReference type="PANTHER" id="PTHR12911:SF8">
    <property type="entry name" value="KLAROID PROTEIN-RELATED"/>
    <property type="match status" value="1"/>
</dbReference>
<dbReference type="InterPro" id="IPR045119">
    <property type="entry name" value="SUN1-5"/>
</dbReference>
<feature type="transmembrane region" description="Helical" evidence="6">
    <location>
        <begin position="410"/>
        <end position="430"/>
    </location>
</feature>
<dbReference type="EMBL" id="GL379788">
    <property type="protein sequence ID" value="EGT40526.1"/>
    <property type="molecule type" value="Genomic_DNA"/>
</dbReference>
<dbReference type="PROSITE" id="PS51469">
    <property type="entry name" value="SUN"/>
    <property type="match status" value="1"/>
</dbReference>
<evidence type="ECO:0000256" key="1">
    <source>
        <dbReference type="ARBA" id="ARBA00004370"/>
    </source>
</evidence>
<dbReference type="PANTHER" id="PTHR12911">
    <property type="entry name" value="SAD1/UNC-84-LIKE PROTEIN-RELATED"/>
    <property type="match status" value="1"/>
</dbReference>
<comment type="subcellular location">
    <subcellularLocation>
        <location evidence="1">Membrane</location>
    </subcellularLocation>
</comment>
<dbReference type="InterPro" id="IPR012919">
    <property type="entry name" value="SUN_dom"/>
</dbReference>
<evidence type="ECO:0000256" key="3">
    <source>
        <dbReference type="ARBA" id="ARBA00022989"/>
    </source>
</evidence>
<evidence type="ECO:0000313" key="8">
    <source>
        <dbReference type="EMBL" id="EGT40526.1"/>
    </source>
</evidence>
<dbReference type="STRING" id="135651.G0MAC4"/>
<accession>G0MAC4</accession>
<dbReference type="FunFam" id="2.60.120.260:FF:000199">
    <property type="entry name" value="CRE-UNC-84 protein"/>
    <property type="match status" value="1"/>
</dbReference>
<feature type="region of interest" description="Disordered" evidence="5">
    <location>
        <begin position="1"/>
        <end position="23"/>
    </location>
</feature>
<evidence type="ECO:0000256" key="4">
    <source>
        <dbReference type="ARBA" id="ARBA00023136"/>
    </source>
</evidence>
<reference evidence="9" key="1">
    <citation type="submission" date="2011-07" db="EMBL/GenBank/DDBJ databases">
        <authorList>
            <consortium name="Caenorhabditis brenneri Sequencing and Analysis Consortium"/>
            <person name="Wilson R.K."/>
        </authorList>
    </citation>
    <scope>NUCLEOTIDE SEQUENCE [LARGE SCALE GENOMIC DNA]</scope>
    <source>
        <strain evidence="9">PB2801</strain>
    </source>
</reference>
<feature type="transmembrane region" description="Helical" evidence="6">
    <location>
        <begin position="120"/>
        <end position="140"/>
    </location>
</feature>
<evidence type="ECO:0000313" key="9">
    <source>
        <dbReference type="Proteomes" id="UP000008068"/>
    </source>
</evidence>
<evidence type="ECO:0000256" key="5">
    <source>
        <dbReference type="SAM" id="MobiDB-lite"/>
    </source>
</evidence>
<dbReference type="AlphaFoldDB" id="G0MAC4"/>
<evidence type="ECO:0000256" key="2">
    <source>
        <dbReference type="ARBA" id="ARBA00022692"/>
    </source>
</evidence>
<sequence>MPPTNDDFDSHEWKSEFASTRSGRNSPNIFAKVRRKLLLTPPVRNARSPRLTDEELDALTGDLPYATNYTYAYSKIYDPSLPDHWEVPNLAGGATSRTLAEQEHYSAASLSRQLLYILRFPLYLIVHVITYILEAFYHLIKLSTFTLWDYILYIIKIAKIRYATYQDYRRRTALIRNRQDPFSVKAANFFRRFFEFLFYIVSTPYRLITMVSSNKNGVDQYEYKSIKDQLENERASRVTTRSQALGLSRRFQGLSQSPARHSTPAVSKTTTNTITRITTRVFSNSLLGAAPSGNNTVENHTVETTPVTVTTRTVRERSVTPRFRTTRNSKAATKRGSIDFDSPEVEVDTPLSTYGLRSRNRISNLNTPEPTFDIGNAMATSTPLSPRDVFIPGYVHDGGKSSTVQTVVTWIGYLVLFPFFAARHIWYTIFDYGKSAYMKFSNYQPTAMEAIHVRDAGEPAPIYDYSTGMLYMPWTTRVSNFFGSFFSAIKESHQIVFAMLYGVIQDTASYAAGLFRGLTDKKSSRFSMCQLLGLLLALLLAFFLFGFLTSDNTAIRKELQKDSNASKSPDNALPSVPFYVSAGNKVKHYIWMGKEYVVDLVFNGYNYAKPMLGRTITAPKYAWDLLASGCGAAGNLFGGILAPIRNSTSNAWYFITGGLTDAGKSIGSSVTGAGKAVSGSVTGAGKAITGSVTGAGKSIYGLVTGAGKNVKNGLTTVVDTTKIAGYYIATESYNYLTSYFGNFLESTQSFFGYIYSSFKGFAWGIYDFIYNNLFVGPIRFFMNNYPGVLQLGWNGARWVYDTFVLTVKTIVDWAVFLVTYPVGLATRAWVHISQYAPDDVVQVIPIPQAITPTPDVEPIIEEPEDAVDTLIKRNELGDEELVIIPAPAPEPIPVPVPEHEPVDIHHTNVVETIDKDAIIREVTEKLRAEFQQEMSAQFEQNYNSIIQKLKVENTKIQYDNNQLEAIIRQMIYEYDTDKTGKVDYALESGGGAVVTTRCSETYKSYTRLTKFWDIPMYFWDESPRIVIQRNSKSLFPGECWCFKEGRGYIAVQLSHYIDVASVSYEHIGKEVAPEGDRTSAPKGVLVWAYKQIDDINSRVLLGDYTYDLEGPPLQFFIAKHKPDFPVKFVELEITSNYGAPYTCLYRIRVHGKMIRM</sequence>
<dbReference type="GO" id="GO:0018991">
    <property type="term" value="P:egg-laying behavior"/>
    <property type="evidence" value="ECO:0007669"/>
    <property type="project" value="EnsemblMetazoa"/>
</dbReference>
<dbReference type="GO" id="GO:0034993">
    <property type="term" value="C:meiotic nuclear membrane microtubule tethering complex"/>
    <property type="evidence" value="ECO:0007669"/>
    <property type="project" value="EnsemblMetazoa"/>
</dbReference>
<feature type="domain" description="SUN" evidence="7">
    <location>
        <begin position="990"/>
        <end position="1154"/>
    </location>
</feature>
<dbReference type="GO" id="GO:0030473">
    <property type="term" value="P:nuclear migration along microtubule"/>
    <property type="evidence" value="ECO:0007669"/>
    <property type="project" value="EnsemblMetazoa"/>
</dbReference>
<dbReference type="Pfam" id="PF07738">
    <property type="entry name" value="Sad1_UNC"/>
    <property type="match status" value="1"/>
</dbReference>
<dbReference type="InParanoid" id="G0MAC4"/>
<gene>
    <name evidence="8" type="primary">Cbn-unc-84</name>
    <name evidence="8" type="ORF">CAEBREN_15154</name>
</gene>
<dbReference type="GO" id="GO:0040025">
    <property type="term" value="P:vulval development"/>
    <property type="evidence" value="ECO:0007669"/>
    <property type="project" value="EnsemblMetazoa"/>
</dbReference>